<reference evidence="6 7" key="1">
    <citation type="submission" date="2020-06" db="EMBL/GenBank/DDBJ databases">
        <title>Genome sequence of Paramixta manurensis strain PD-1.</title>
        <authorList>
            <person name="Lee C.W."/>
            <person name="Kim J."/>
        </authorList>
    </citation>
    <scope>NUCLEOTIDE SEQUENCE [LARGE SCALE GENOMIC DNA]</scope>
    <source>
        <strain evidence="6 7">PD-1</strain>
    </source>
</reference>
<evidence type="ECO:0000256" key="2">
    <source>
        <dbReference type="ARBA" id="ARBA00032707"/>
    </source>
</evidence>
<organism evidence="6 7">
    <name type="scientific">Paramixta manurensis</name>
    <dbReference type="NCBI Taxonomy" id="2740817"/>
    <lineage>
        <taxon>Bacteria</taxon>
        <taxon>Pseudomonadati</taxon>
        <taxon>Pseudomonadota</taxon>
        <taxon>Gammaproteobacteria</taxon>
        <taxon>Enterobacterales</taxon>
        <taxon>Erwiniaceae</taxon>
        <taxon>Paramixta</taxon>
    </lineage>
</organism>
<gene>
    <name evidence="6" type="ORF">PMPD1_2333</name>
</gene>
<protein>
    <recommendedName>
        <fullName evidence="1">undecaprenyl-diphosphate phosphatase</fullName>
        <ecNumber evidence="1">3.6.1.27</ecNumber>
    </recommendedName>
    <alternativeName>
        <fullName evidence="2">Undecaprenyl pyrophosphate phosphatase</fullName>
    </alternativeName>
</protein>
<evidence type="ECO:0000256" key="1">
    <source>
        <dbReference type="ARBA" id="ARBA00012374"/>
    </source>
</evidence>
<feature type="transmembrane region" description="Helical" evidence="4">
    <location>
        <begin position="48"/>
        <end position="68"/>
    </location>
</feature>
<dbReference type="NCBIfam" id="NF007975">
    <property type="entry name" value="PRK10699.1"/>
    <property type="match status" value="1"/>
</dbReference>
<evidence type="ECO:0000259" key="5">
    <source>
        <dbReference type="SMART" id="SM00014"/>
    </source>
</evidence>
<comment type="catalytic activity">
    <reaction evidence="3">
        <text>di-trans,octa-cis-undecaprenyl diphosphate + H2O = di-trans,octa-cis-undecaprenyl phosphate + phosphate + H(+)</text>
        <dbReference type="Rhea" id="RHEA:28094"/>
        <dbReference type="ChEBI" id="CHEBI:15377"/>
        <dbReference type="ChEBI" id="CHEBI:15378"/>
        <dbReference type="ChEBI" id="CHEBI:43474"/>
        <dbReference type="ChEBI" id="CHEBI:58405"/>
        <dbReference type="ChEBI" id="CHEBI:60392"/>
        <dbReference type="EC" id="3.6.1.27"/>
    </reaction>
</comment>
<evidence type="ECO:0000313" key="6">
    <source>
        <dbReference type="EMBL" id="QKJ87277.1"/>
    </source>
</evidence>
<name>A0A6M8UFN8_9GAMM</name>
<keyword evidence="7" id="KW-1185">Reference proteome</keyword>
<dbReference type="PANTHER" id="PTHR14969">
    <property type="entry name" value="SPHINGOSINE-1-PHOSPHATE PHOSPHOHYDROLASE"/>
    <property type="match status" value="1"/>
</dbReference>
<keyword evidence="4" id="KW-0812">Transmembrane</keyword>
<evidence type="ECO:0000313" key="7">
    <source>
        <dbReference type="Proteomes" id="UP000505325"/>
    </source>
</evidence>
<keyword evidence="4" id="KW-0472">Membrane</keyword>
<dbReference type="GO" id="GO:0050380">
    <property type="term" value="F:undecaprenyl-diphosphatase activity"/>
    <property type="evidence" value="ECO:0007669"/>
    <property type="project" value="UniProtKB-EC"/>
</dbReference>
<feature type="transmembrane region" description="Helical" evidence="4">
    <location>
        <begin position="157"/>
        <end position="179"/>
    </location>
</feature>
<dbReference type="SUPFAM" id="SSF48317">
    <property type="entry name" value="Acid phosphatase/Vanadium-dependent haloperoxidase"/>
    <property type="match status" value="1"/>
</dbReference>
<feature type="transmembrane region" description="Helical" evidence="4">
    <location>
        <begin position="212"/>
        <end position="230"/>
    </location>
</feature>
<evidence type="ECO:0000256" key="3">
    <source>
        <dbReference type="ARBA" id="ARBA00047594"/>
    </source>
</evidence>
<dbReference type="InterPro" id="IPR036938">
    <property type="entry name" value="PAP2/HPO_sf"/>
</dbReference>
<sequence>MLEIARRTLAGALLLLIMPTVVWLSGWQWQPGASGLGLRMLFWMTETVTRPWGVVTSAVLCLWFLWCLRFRLRPAFFLLLIMVAAVLCGQYAKSLIKDHVQEPRPYVLWLEKTHGVNQQLFYQLKRKARGKWVEHLVVDDKQLPGWLKKHWAFETGFAFPSGHTLFAASWALLGVGLLWPRRRFFTVALLMLWASAVMGSRLLLGMHWPRDLVVATAISWLLVTLASWGVQRICGPLSIPPAERKEIDARDNEEE</sequence>
<evidence type="ECO:0000256" key="4">
    <source>
        <dbReference type="SAM" id="Phobius"/>
    </source>
</evidence>
<feature type="domain" description="Phosphatidic acid phosphatase type 2/haloperoxidase" evidence="5">
    <location>
        <begin position="77"/>
        <end position="227"/>
    </location>
</feature>
<dbReference type="EC" id="3.6.1.27" evidence="1"/>
<dbReference type="PANTHER" id="PTHR14969:SF54">
    <property type="entry name" value="PHOSPHATIDYLGLYCEROPHOSPHATASE B"/>
    <property type="match status" value="1"/>
</dbReference>
<dbReference type="SMART" id="SM00014">
    <property type="entry name" value="acidPPc"/>
    <property type="match status" value="1"/>
</dbReference>
<dbReference type="CDD" id="cd01610">
    <property type="entry name" value="PAP2_like"/>
    <property type="match status" value="1"/>
</dbReference>
<dbReference type="Gene3D" id="1.20.144.10">
    <property type="entry name" value="Phosphatidic acid phosphatase type 2/haloperoxidase"/>
    <property type="match status" value="1"/>
</dbReference>
<feature type="transmembrane region" description="Helical" evidence="4">
    <location>
        <begin position="75"/>
        <end position="92"/>
    </location>
</feature>
<dbReference type="GO" id="GO:0005886">
    <property type="term" value="C:plasma membrane"/>
    <property type="evidence" value="ECO:0007669"/>
    <property type="project" value="TreeGrafter"/>
</dbReference>
<accession>A0A6M8UFN8</accession>
<dbReference type="Pfam" id="PF01569">
    <property type="entry name" value="PAP2"/>
    <property type="match status" value="1"/>
</dbReference>
<dbReference type="Proteomes" id="UP000505325">
    <property type="component" value="Chromosome"/>
</dbReference>
<dbReference type="EMBL" id="CP054212">
    <property type="protein sequence ID" value="QKJ87277.1"/>
    <property type="molecule type" value="Genomic_DNA"/>
</dbReference>
<proteinExistence type="predicted"/>
<dbReference type="AlphaFoldDB" id="A0A6M8UFN8"/>
<dbReference type="RefSeq" id="WP_173634232.1">
    <property type="nucleotide sequence ID" value="NZ_CP054212.1"/>
</dbReference>
<dbReference type="InterPro" id="IPR000326">
    <property type="entry name" value="PAP2/HPO"/>
</dbReference>
<keyword evidence="4" id="KW-1133">Transmembrane helix</keyword>
<dbReference type="KEGG" id="pmak:PMPD1_2333"/>
<feature type="transmembrane region" description="Helical" evidence="4">
    <location>
        <begin position="184"/>
        <end position="206"/>
    </location>
</feature>